<dbReference type="AlphaFoldDB" id="A0A4Z0A1A9"/>
<feature type="compositionally biased region" description="Low complexity" evidence="1">
    <location>
        <begin position="296"/>
        <end position="319"/>
    </location>
</feature>
<sequence length="484" mass="51548">MTIIPVTPPPTASDAQPPPAQGEVHPESQTQPQGQPGPNPNLQQPRPGNVNVQILDDTGAEHAQWNGTSLTDVLNMFGMLGMPVTAPEGGEAPDIVRAIMQTLMAFSGASMEPERDDPARARKLVRGLEIVPDGLVKRMERLAKEEGDTGGMSAGCAVCWEPLFGEDAGNGWEENKQDADGDVAMGGVQGAAAPAEGSGSGTPTPQASSSTAAPHDQPTTTAPADDVPDMSIRYRPRGFNSRLSARPVPRPAPAQDERRARMQARQERAQWRTTFGAGVTPTFGQATTTQQAPVEPALAPQASSQQAQPQIQQPQADAPQPEPQVPQPPRSPPRADAQSTFVPLNFAGGPGGGFWEMSGNVPVIAMPLPAARIPHLHHHHPQYQQHSPMTALNRAQTVLRDELQLRQQEQAAGQVAGQQPQQPQAPTPQHEGQQQAAPQLQSAPAAAPQPIPQPTQAQAQPQMPRPTPHEFPRPHYQAQPLAFP</sequence>
<organism evidence="2 3">
    <name type="scientific">Hericium alpestre</name>
    <dbReference type="NCBI Taxonomy" id="135208"/>
    <lineage>
        <taxon>Eukaryota</taxon>
        <taxon>Fungi</taxon>
        <taxon>Dikarya</taxon>
        <taxon>Basidiomycota</taxon>
        <taxon>Agaricomycotina</taxon>
        <taxon>Agaricomycetes</taxon>
        <taxon>Russulales</taxon>
        <taxon>Hericiaceae</taxon>
        <taxon>Hericium</taxon>
    </lineage>
</organism>
<proteinExistence type="predicted"/>
<comment type="caution">
    <text evidence="2">The sequence shown here is derived from an EMBL/GenBank/DDBJ whole genome shotgun (WGS) entry which is preliminary data.</text>
</comment>
<feature type="compositionally biased region" description="Polar residues" evidence="1">
    <location>
        <begin position="202"/>
        <end position="222"/>
    </location>
</feature>
<feature type="compositionally biased region" description="Pro residues" evidence="1">
    <location>
        <begin position="1"/>
        <end position="20"/>
    </location>
</feature>
<protein>
    <submittedName>
        <fullName evidence="2">Uncharacterized protein</fullName>
    </submittedName>
</protein>
<evidence type="ECO:0000256" key="1">
    <source>
        <dbReference type="SAM" id="MobiDB-lite"/>
    </source>
</evidence>
<dbReference type="OrthoDB" id="8062037at2759"/>
<dbReference type="STRING" id="135208.A0A4Z0A1A9"/>
<feature type="compositionally biased region" description="Basic and acidic residues" evidence="1">
    <location>
        <begin position="255"/>
        <end position="270"/>
    </location>
</feature>
<accession>A0A4Z0A1A9</accession>
<feature type="compositionally biased region" description="Pro residues" evidence="1">
    <location>
        <begin position="320"/>
        <end position="332"/>
    </location>
</feature>
<feature type="region of interest" description="Disordered" evidence="1">
    <location>
        <begin position="1"/>
        <end position="48"/>
    </location>
</feature>
<reference evidence="2 3" key="1">
    <citation type="submission" date="2019-02" db="EMBL/GenBank/DDBJ databases">
        <title>Genome sequencing of the rare red list fungi Hericium alpestre (H. flagellum).</title>
        <authorList>
            <person name="Buettner E."/>
            <person name="Kellner H."/>
        </authorList>
    </citation>
    <scope>NUCLEOTIDE SEQUENCE [LARGE SCALE GENOMIC DNA]</scope>
    <source>
        <strain evidence="2 3">DSM 108284</strain>
    </source>
</reference>
<evidence type="ECO:0000313" key="2">
    <source>
        <dbReference type="EMBL" id="TFY79971.1"/>
    </source>
</evidence>
<evidence type="ECO:0000313" key="3">
    <source>
        <dbReference type="Proteomes" id="UP000298061"/>
    </source>
</evidence>
<gene>
    <name evidence="2" type="ORF">EWM64_g4034</name>
</gene>
<keyword evidence="3" id="KW-1185">Reference proteome</keyword>
<dbReference type="Proteomes" id="UP000298061">
    <property type="component" value="Unassembled WGS sequence"/>
</dbReference>
<feature type="compositionally biased region" description="Low complexity" evidence="1">
    <location>
        <begin position="29"/>
        <end position="48"/>
    </location>
</feature>
<feature type="compositionally biased region" description="Low complexity" evidence="1">
    <location>
        <begin position="408"/>
        <end position="446"/>
    </location>
</feature>
<feature type="non-terminal residue" evidence="2">
    <location>
        <position position="484"/>
    </location>
</feature>
<name>A0A4Z0A1A9_9AGAM</name>
<feature type="region of interest" description="Disordered" evidence="1">
    <location>
        <begin position="169"/>
        <end position="345"/>
    </location>
</feature>
<feature type="region of interest" description="Disordered" evidence="1">
    <location>
        <begin position="408"/>
        <end position="484"/>
    </location>
</feature>
<dbReference type="EMBL" id="SFCI01000410">
    <property type="protein sequence ID" value="TFY79971.1"/>
    <property type="molecule type" value="Genomic_DNA"/>
</dbReference>
<feature type="compositionally biased region" description="Polar residues" evidence="1">
    <location>
        <begin position="282"/>
        <end position="292"/>
    </location>
</feature>